<dbReference type="SUPFAM" id="SSF46785">
    <property type="entry name" value="Winged helix' DNA-binding domain"/>
    <property type="match status" value="1"/>
</dbReference>
<dbReference type="AlphaFoldDB" id="A0A6A2V8Q3"/>
<dbReference type="OrthoDB" id="3237509at2"/>
<accession>A0A6A2V8Q3</accession>
<organism evidence="6 7">
    <name type="scientific">Bifidobacterium apri</name>
    <dbReference type="NCBI Taxonomy" id="1769423"/>
    <lineage>
        <taxon>Bacteria</taxon>
        <taxon>Bacillati</taxon>
        <taxon>Actinomycetota</taxon>
        <taxon>Actinomycetes</taxon>
        <taxon>Bifidobacteriales</taxon>
        <taxon>Bifidobacteriaceae</taxon>
        <taxon>Bifidobacterium</taxon>
    </lineage>
</organism>
<evidence type="ECO:0000313" key="6">
    <source>
        <dbReference type="EMBL" id="KAB8299388.1"/>
    </source>
</evidence>
<dbReference type="CDD" id="cd00090">
    <property type="entry name" value="HTH_ARSR"/>
    <property type="match status" value="1"/>
</dbReference>
<evidence type="ECO:0000256" key="4">
    <source>
        <dbReference type="SAM" id="MobiDB-lite"/>
    </source>
</evidence>
<dbReference type="PROSITE" id="PS50995">
    <property type="entry name" value="HTH_MARR_2"/>
    <property type="match status" value="1"/>
</dbReference>
<keyword evidence="7" id="KW-1185">Reference proteome</keyword>
<evidence type="ECO:0000256" key="2">
    <source>
        <dbReference type="ARBA" id="ARBA00023125"/>
    </source>
</evidence>
<dbReference type="Proteomes" id="UP000440041">
    <property type="component" value="Unassembled WGS sequence"/>
</dbReference>
<keyword evidence="1" id="KW-0805">Transcription regulation</keyword>
<protein>
    <submittedName>
        <fullName evidence="6">MarR-type transcriptional regulator</fullName>
    </submittedName>
</protein>
<dbReference type="InterPro" id="IPR000835">
    <property type="entry name" value="HTH_MarR-typ"/>
</dbReference>
<proteinExistence type="predicted"/>
<reference evidence="6 7" key="1">
    <citation type="submission" date="2019-09" db="EMBL/GenBank/DDBJ databases">
        <title>Characterization of the phylogenetic diversity of two novel species belonging to the genus Bifidobacterium: Bifidobacterium cebidarum sp. nov. and Bifidobacterium leontopitheci sp. nov.</title>
        <authorList>
            <person name="Lugli G.A."/>
            <person name="Duranti S."/>
            <person name="Milani C."/>
            <person name="Turroni F."/>
            <person name="Ventura M."/>
        </authorList>
    </citation>
    <scope>NUCLEOTIDE SEQUENCE [LARGE SCALE GENOMIC DNA]</scope>
    <source>
        <strain evidence="6 7">DSM 100238</strain>
    </source>
</reference>
<feature type="domain" description="HTH marR-type" evidence="5">
    <location>
        <begin position="1"/>
        <end position="134"/>
    </location>
</feature>
<feature type="compositionally biased region" description="Acidic residues" evidence="4">
    <location>
        <begin position="188"/>
        <end position="202"/>
    </location>
</feature>
<dbReference type="Pfam" id="PF01047">
    <property type="entry name" value="MarR"/>
    <property type="match status" value="1"/>
</dbReference>
<dbReference type="Gene3D" id="1.10.10.10">
    <property type="entry name" value="Winged helix-like DNA-binding domain superfamily/Winged helix DNA-binding domain"/>
    <property type="match status" value="1"/>
</dbReference>
<dbReference type="PANTHER" id="PTHR42756:SF1">
    <property type="entry name" value="TRANSCRIPTIONAL REPRESSOR OF EMRAB OPERON"/>
    <property type="match status" value="1"/>
</dbReference>
<comment type="caution">
    <text evidence="6">The sequence shown here is derived from an EMBL/GenBank/DDBJ whole genome shotgun (WGS) entry which is preliminary data.</text>
</comment>
<evidence type="ECO:0000259" key="5">
    <source>
        <dbReference type="PROSITE" id="PS50995"/>
    </source>
</evidence>
<feature type="region of interest" description="Disordered" evidence="4">
    <location>
        <begin position="182"/>
        <end position="223"/>
    </location>
</feature>
<name>A0A6A2V8Q3_9BIFI</name>
<dbReference type="PANTHER" id="PTHR42756">
    <property type="entry name" value="TRANSCRIPTIONAL REGULATOR, MARR"/>
    <property type="match status" value="1"/>
</dbReference>
<evidence type="ECO:0000256" key="1">
    <source>
        <dbReference type="ARBA" id="ARBA00023015"/>
    </source>
</evidence>
<dbReference type="EMBL" id="WBSO01000004">
    <property type="protein sequence ID" value="KAB8299388.1"/>
    <property type="molecule type" value="Genomic_DNA"/>
</dbReference>
<dbReference type="GO" id="GO:0003677">
    <property type="term" value="F:DNA binding"/>
    <property type="evidence" value="ECO:0007669"/>
    <property type="project" value="UniProtKB-KW"/>
</dbReference>
<feature type="compositionally biased region" description="Basic and acidic residues" evidence="4">
    <location>
        <begin position="212"/>
        <end position="223"/>
    </location>
</feature>
<evidence type="ECO:0000313" key="7">
    <source>
        <dbReference type="Proteomes" id="UP000440041"/>
    </source>
</evidence>
<dbReference type="GO" id="GO:0003700">
    <property type="term" value="F:DNA-binding transcription factor activity"/>
    <property type="evidence" value="ECO:0007669"/>
    <property type="project" value="InterPro"/>
</dbReference>
<keyword evidence="2" id="KW-0238">DNA-binding</keyword>
<dbReference type="InterPro" id="IPR036390">
    <property type="entry name" value="WH_DNA-bd_sf"/>
</dbReference>
<gene>
    <name evidence="6" type="ORF">DSM100238_0820</name>
</gene>
<keyword evidence="3" id="KW-0804">Transcription</keyword>
<dbReference type="RefSeq" id="WP_152355434.1">
    <property type="nucleotide sequence ID" value="NZ_JBHLXF010000029.1"/>
</dbReference>
<dbReference type="InterPro" id="IPR011991">
    <property type="entry name" value="ArsR-like_HTH"/>
</dbReference>
<dbReference type="InterPro" id="IPR036388">
    <property type="entry name" value="WH-like_DNA-bd_sf"/>
</dbReference>
<dbReference type="SMART" id="SM00347">
    <property type="entry name" value="HTH_MARR"/>
    <property type="match status" value="1"/>
</dbReference>
<evidence type="ECO:0000256" key="3">
    <source>
        <dbReference type="ARBA" id="ARBA00023163"/>
    </source>
</evidence>
<sequence length="223" mass="24812">MAFEDEAFERMHKIMSDGRSSMMEKMNRVHRGEPAVMRELNHHGELTPGQLVEATGNSPGRISAILSALEKKGMITRRVDPQNRRRVIVTITPEGRRMVELHKRERDKRMRWVFGQMGERNTEEFLDLLARFVTYLSLCTPGTPIPDDATIAKTFEKNGIPYEPAADRVNVELADVLQGAGRCASHDDTEDDTGGDAGDDAGDNAAGTFRSGRADGQSEHVCE</sequence>